<dbReference type="Gene3D" id="3.40.50.720">
    <property type="entry name" value="NAD(P)-binding Rossmann-like Domain"/>
    <property type="match status" value="1"/>
</dbReference>
<dbReference type="InterPro" id="IPR050177">
    <property type="entry name" value="Lipid_A_modif_metabolic_enz"/>
</dbReference>
<dbReference type="Pfam" id="PF01370">
    <property type="entry name" value="Epimerase"/>
    <property type="match status" value="1"/>
</dbReference>
<dbReference type="EMBL" id="LWCI01000132">
    <property type="protein sequence ID" value="KZS59943.1"/>
    <property type="molecule type" value="Genomic_DNA"/>
</dbReference>
<dbReference type="CDD" id="cd08946">
    <property type="entry name" value="SDR_e"/>
    <property type="match status" value="1"/>
</dbReference>
<protein>
    <submittedName>
        <fullName evidence="2">Oxidoreductase</fullName>
    </submittedName>
</protein>
<reference evidence="3" key="1">
    <citation type="submission" date="2016-04" db="EMBL/GenBank/DDBJ databases">
        <authorList>
            <person name="Strapagiel D."/>
            <person name="Borowka P."/>
            <person name="Marciniak B."/>
            <person name="Bakula Z."/>
            <person name="Van Ingen J."/>
            <person name="Safianowska A."/>
            <person name="Dziadek J."/>
            <person name="Jagielski T."/>
        </authorList>
    </citation>
    <scope>NUCLEOTIDE SEQUENCE [LARGE SCALE GENOMIC DNA]</scope>
    <source>
        <strain evidence="3">1010001458</strain>
    </source>
</reference>
<dbReference type="Proteomes" id="UP000077342">
    <property type="component" value="Unassembled WGS sequence"/>
</dbReference>
<evidence type="ECO:0000259" key="1">
    <source>
        <dbReference type="Pfam" id="PF01370"/>
    </source>
</evidence>
<dbReference type="SUPFAM" id="SSF51735">
    <property type="entry name" value="NAD(P)-binding Rossmann-fold domains"/>
    <property type="match status" value="1"/>
</dbReference>
<keyword evidence="3" id="KW-1185">Reference proteome</keyword>
<dbReference type="InterPro" id="IPR001509">
    <property type="entry name" value="Epimerase_deHydtase"/>
</dbReference>
<name>A0A163Y0F4_9MYCO</name>
<dbReference type="InterPro" id="IPR036291">
    <property type="entry name" value="NAD(P)-bd_dom_sf"/>
</dbReference>
<dbReference type="RefSeq" id="WP_075512060.1">
    <property type="nucleotide sequence ID" value="NZ_CP089224.1"/>
</dbReference>
<dbReference type="PANTHER" id="PTHR43245">
    <property type="entry name" value="BIFUNCTIONAL POLYMYXIN RESISTANCE PROTEIN ARNA"/>
    <property type="match status" value="1"/>
</dbReference>
<gene>
    <name evidence="2" type="ORF">A4G28_09215</name>
</gene>
<sequence>MSPQTVLVTGAFGQIGKRCTEILLRRGRTVVAVDVRSDRAAAAAAALAGEFPTLVPEFTDLTDAGAVAAAVARHRPTAIVHLAAILSPPSYRDPRLARKVNVEGTRNLVRAAQSCSERPLFVFASSAAVYGSRNPHRQPERITAATPVNPIDQYGQDKVLAEAAVRQSGLPYALLRLGGVISPDGSANLDADYLLLVRATPTDNRMHAVDGRDAALAFANAVDHREALDGKVLVIAGNDTYVHLMSDLQDDVMAAVGIGRLGPSAGLPGNPDDDRGWCFTGWFDTSESQALLGYQEHDWADTLAWIAASMGRRRTVLKALGPVIRPAIRALLDVQRRLEHRGQYADPWALIGTKYGRDALAPTTF</sequence>
<accession>A0A163Y0F4</accession>
<proteinExistence type="predicted"/>
<evidence type="ECO:0000313" key="3">
    <source>
        <dbReference type="Proteomes" id="UP000077342"/>
    </source>
</evidence>
<feature type="domain" description="NAD-dependent epimerase/dehydratase" evidence="1">
    <location>
        <begin position="6"/>
        <end position="184"/>
    </location>
</feature>
<evidence type="ECO:0000313" key="2">
    <source>
        <dbReference type="EMBL" id="KZS59943.1"/>
    </source>
</evidence>
<organism evidence="2 3">
    <name type="scientific">Mycobacterium ostraviense</name>
    <dbReference type="NCBI Taxonomy" id="2738409"/>
    <lineage>
        <taxon>Bacteria</taxon>
        <taxon>Bacillati</taxon>
        <taxon>Actinomycetota</taxon>
        <taxon>Actinomycetes</taxon>
        <taxon>Mycobacteriales</taxon>
        <taxon>Mycobacteriaceae</taxon>
        <taxon>Mycobacterium</taxon>
    </lineage>
</organism>
<comment type="caution">
    <text evidence="2">The sequence shown here is derived from an EMBL/GenBank/DDBJ whole genome shotgun (WGS) entry which is preliminary data.</text>
</comment>
<dbReference type="AlphaFoldDB" id="A0A163Y0F4"/>